<dbReference type="GO" id="GO:0016020">
    <property type="term" value="C:membrane"/>
    <property type="evidence" value="ECO:0007669"/>
    <property type="project" value="UniProtKB-SubCell"/>
</dbReference>
<dbReference type="GO" id="GO:0015211">
    <property type="term" value="F:purine nucleoside transmembrane transporter activity"/>
    <property type="evidence" value="ECO:0007669"/>
    <property type="project" value="UniProtKB-UniRule"/>
</dbReference>
<feature type="transmembrane region" description="Helical" evidence="7">
    <location>
        <begin position="147"/>
        <end position="165"/>
    </location>
</feature>
<sequence>MEVSKIMEVPMEEKKKKKSMMHWVLLLLNCFALSIGTTAGPLLLKFYFHHGGKRRWLSAWLETAGFPILILPLWLAYRRRPDPDCHVTWKLCIASLVLGLLTGIDDFLYAWGIDYLPVSTSSLLISSQLAFNAVFAFLIVRQKFGPYSINAVVLLSLGAAMLAFHTSGDRPKGVTKAQYAVGFVVTIGAAALYGLILPLIELMYKRTKRKITYTLVMEMQFIMSFAATAFCTVGMAVNKDFQAIGREAKASDIGEVGYYMGLVWNALCWQLFFIGIFGVISLSNSLLSGILIAVYIPITEVLGVVLYHEKFSGEKGMALALSLWGFVSYLYGEHRTMKKAKKVKEKTPSDSAEAGLDEAL</sequence>
<comment type="subcellular location">
    <subcellularLocation>
        <location evidence="1 7">Membrane</location>
        <topology evidence="1 7">Multi-pass membrane protein</topology>
    </subcellularLocation>
</comment>
<accession>A0A0D6QSD4</accession>
<comment type="similarity">
    <text evidence="2 7">Belongs to the purine permeases (TC 2.A.7.14) family.</text>
</comment>
<keyword evidence="5 7" id="KW-1133">Transmembrane helix</keyword>
<dbReference type="InterPro" id="IPR030182">
    <property type="entry name" value="PUP_plant"/>
</dbReference>
<feature type="transmembrane region" description="Helical" evidence="7">
    <location>
        <begin position="257"/>
        <end position="279"/>
    </location>
</feature>
<evidence type="ECO:0000256" key="3">
    <source>
        <dbReference type="ARBA" id="ARBA00022448"/>
    </source>
</evidence>
<dbReference type="PANTHER" id="PTHR31376">
    <property type="entry name" value="OS09G0467300 PROTEIN-RELATED"/>
    <property type="match status" value="1"/>
</dbReference>
<evidence type="ECO:0000256" key="7">
    <source>
        <dbReference type="RuleBase" id="RU368015"/>
    </source>
</evidence>
<organism evidence="8">
    <name type="scientific">Araucaria cunninghamii</name>
    <name type="common">Hoop pine</name>
    <name type="synonym">Moreton Bay pine</name>
    <dbReference type="NCBI Taxonomy" id="56994"/>
    <lineage>
        <taxon>Eukaryota</taxon>
        <taxon>Viridiplantae</taxon>
        <taxon>Streptophyta</taxon>
        <taxon>Embryophyta</taxon>
        <taxon>Tracheophyta</taxon>
        <taxon>Spermatophyta</taxon>
        <taxon>Pinopsida</taxon>
        <taxon>Pinidae</taxon>
        <taxon>Conifers II</taxon>
        <taxon>Araucariales</taxon>
        <taxon>Araucariaceae</taxon>
        <taxon>Araucaria</taxon>
    </lineage>
</organism>
<evidence type="ECO:0000313" key="8">
    <source>
        <dbReference type="EMBL" id="JAG94432.1"/>
    </source>
</evidence>
<keyword evidence="4 7" id="KW-0812">Transmembrane</keyword>
<feature type="transmembrane region" description="Helical" evidence="7">
    <location>
        <begin position="177"/>
        <end position="200"/>
    </location>
</feature>
<keyword evidence="6 7" id="KW-0472">Membrane</keyword>
<dbReference type="PANTHER" id="PTHR31376:SF105">
    <property type="entry name" value="PURINE PERMEASE-RELATED"/>
    <property type="match status" value="1"/>
</dbReference>
<feature type="transmembrane region" description="Helical" evidence="7">
    <location>
        <begin position="89"/>
        <end position="111"/>
    </location>
</feature>
<dbReference type="GO" id="GO:0005345">
    <property type="term" value="F:purine nucleobase transmembrane transporter activity"/>
    <property type="evidence" value="ECO:0007669"/>
    <property type="project" value="UniProtKB-UniRule"/>
</dbReference>
<feature type="transmembrane region" description="Helical" evidence="7">
    <location>
        <begin position="56"/>
        <end position="77"/>
    </location>
</feature>
<evidence type="ECO:0000256" key="4">
    <source>
        <dbReference type="ARBA" id="ARBA00022692"/>
    </source>
</evidence>
<proteinExistence type="inferred from homology"/>
<reference evidence="8" key="1">
    <citation type="submission" date="2015-03" db="EMBL/GenBank/DDBJ databases">
        <title>A transcriptome of Araucaria cunninghamii, an australian fine timber species.</title>
        <authorList>
            <person name="Jing Yi C.J.Y."/>
            <person name="Yin San L.Y.S."/>
            <person name="Abdul Karim S.S."/>
            <person name="Wan Azmi N.N."/>
            <person name="Hercus R.R."/>
            <person name="Croft L.L."/>
        </authorList>
    </citation>
    <scope>NUCLEOTIDE SEQUENCE</scope>
    <source>
        <strain evidence="8">MI0301</strain>
        <tissue evidence="8">Leaf</tissue>
    </source>
</reference>
<evidence type="ECO:0000256" key="1">
    <source>
        <dbReference type="ARBA" id="ARBA00004141"/>
    </source>
</evidence>
<name>A0A0D6QSD4_ARACU</name>
<keyword evidence="3 7" id="KW-0813">Transport</keyword>
<evidence type="ECO:0000256" key="6">
    <source>
        <dbReference type="ARBA" id="ARBA00023136"/>
    </source>
</evidence>
<feature type="transmembrane region" description="Helical" evidence="7">
    <location>
        <begin position="313"/>
        <end position="332"/>
    </location>
</feature>
<feature type="transmembrane region" description="Helical" evidence="7">
    <location>
        <begin position="286"/>
        <end position="307"/>
    </location>
</feature>
<feature type="transmembrane region" description="Helical" evidence="7">
    <location>
        <begin position="212"/>
        <end position="237"/>
    </location>
</feature>
<dbReference type="InterPro" id="IPR037185">
    <property type="entry name" value="EmrE-like"/>
</dbReference>
<feature type="transmembrane region" description="Helical" evidence="7">
    <location>
        <begin position="21"/>
        <end position="44"/>
    </location>
</feature>
<dbReference type="AlphaFoldDB" id="A0A0D6QSD4"/>
<protein>
    <recommendedName>
        <fullName evidence="7">Probable purine permease</fullName>
    </recommendedName>
</protein>
<dbReference type="SUPFAM" id="SSF103481">
    <property type="entry name" value="Multidrug resistance efflux transporter EmrE"/>
    <property type="match status" value="1"/>
</dbReference>
<feature type="transmembrane region" description="Helical" evidence="7">
    <location>
        <begin position="123"/>
        <end position="140"/>
    </location>
</feature>
<evidence type="ECO:0000256" key="2">
    <source>
        <dbReference type="ARBA" id="ARBA00006213"/>
    </source>
</evidence>
<dbReference type="Pfam" id="PF16913">
    <property type="entry name" value="PUNUT"/>
    <property type="match status" value="1"/>
</dbReference>
<dbReference type="EMBL" id="GCKF01043578">
    <property type="protein sequence ID" value="JAG94432.1"/>
    <property type="molecule type" value="Transcribed_RNA"/>
</dbReference>
<evidence type="ECO:0000256" key="5">
    <source>
        <dbReference type="ARBA" id="ARBA00022989"/>
    </source>
</evidence>